<evidence type="ECO:0000256" key="1">
    <source>
        <dbReference type="ARBA" id="ARBA00001933"/>
    </source>
</evidence>
<dbReference type="SUPFAM" id="SSF53383">
    <property type="entry name" value="PLP-dependent transferases"/>
    <property type="match status" value="1"/>
</dbReference>
<dbReference type="InterPro" id="IPR020578">
    <property type="entry name" value="Aminotrans_V_PyrdxlP_BS"/>
</dbReference>
<dbReference type="InterPro" id="IPR016454">
    <property type="entry name" value="Cysteine_dSase"/>
</dbReference>
<evidence type="ECO:0000313" key="10">
    <source>
        <dbReference type="EMBL" id="RCJ09710.1"/>
    </source>
</evidence>
<evidence type="ECO:0000256" key="6">
    <source>
        <dbReference type="ARBA" id="ARBA00050776"/>
    </source>
</evidence>
<dbReference type="Gene3D" id="3.90.1150.10">
    <property type="entry name" value="Aspartate Aminotransferase, domain 1"/>
    <property type="match status" value="1"/>
</dbReference>
<evidence type="ECO:0000256" key="2">
    <source>
        <dbReference type="ARBA" id="ARBA00002824"/>
    </source>
</evidence>
<comment type="function">
    <text evidence="2 8">Catalyzes the removal of elemental sulfur and selenium atoms from L-cysteine, L-cystine, L-selenocysteine, and L-selenocystine to produce L-alanine.</text>
</comment>
<gene>
    <name evidence="10" type="ORF">DDK22_03560</name>
</gene>
<dbReference type="GO" id="GO:0031071">
    <property type="term" value="F:cysteine desulfurase activity"/>
    <property type="evidence" value="ECO:0007669"/>
    <property type="project" value="UniProtKB-UniRule"/>
</dbReference>
<dbReference type="PANTHER" id="PTHR43586:SF8">
    <property type="entry name" value="CYSTEINE DESULFURASE 1, CHLOROPLASTIC"/>
    <property type="match status" value="1"/>
</dbReference>
<dbReference type="GO" id="GO:0006534">
    <property type="term" value="P:cysteine metabolic process"/>
    <property type="evidence" value="ECO:0007669"/>
    <property type="project" value="UniProtKB-UniRule"/>
</dbReference>
<dbReference type="EMBL" id="QDHA01000008">
    <property type="protein sequence ID" value="RCJ09710.1"/>
    <property type="molecule type" value="Genomic_DNA"/>
</dbReference>
<dbReference type="NCBIfam" id="TIGR01979">
    <property type="entry name" value="sufS"/>
    <property type="match status" value="1"/>
</dbReference>
<sequence>MNTAAHELMAVEQALTVASPEVERLRQDFPILRQTINGKPLVYLDNAATTQKPQRVIDSEAHYYAALNANIHRGVHTLSQRATDAYEAARDAVRDLINAAGREEIVFVRGTTEAINLVAATFGQRLRPGDEILISAMEHHSNIVPWQLACQRTGALLQVAPINDAGELMLEQFAQLLGPRTRLVALTHLSNALGTVNPVRHIIELAHFHGIPVLIDGAQAVPHLKVDVQALDCDFYAFSGHKLYGPTGVGVLYGKAALLDAMPPYQGGGDMIREVTFRKTTYNELPYKFEAGTPNIAGVIALGAAIGYVRAVGLEAIAAHEHALLAYAGAQAAKITGLRMIGTAADRASILSFTLDGIHPHDVGTILDQHGVAVRAGHHCAMPVMERFGVPATVRASFALYNTREEVDALFAAVRAAQEVFA</sequence>
<comment type="similarity">
    <text evidence="3 8">Belongs to the class-V pyridoxal-phosphate-dependent aminotransferase family. Csd subfamily.</text>
</comment>
<evidence type="ECO:0000256" key="7">
    <source>
        <dbReference type="RuleBase" id="RU004504"/>
    </source>
</evidence>
<dbReference type="AlphaFoldDB" id="A0A367PP92"/>
<comment type="catalytic activity">
    <reaction evidence="6 8">
        <text>(sulfur carrier)-H + L-cysteine = (sulfur carrier)-SH + L-alanine</text>
        <dbReference type="Rhea" id="RHEA:43892"/>
        <dbReference type="Rhea" id="RHEA-COMP:14737"/>
        <dbReference type="Rhea" id="RHEA-COMP:14739"/>
        <dbReference type="ChEBI" id="CHEBI:29917"/>
        <dbReference type="ChEBI" id="CHEBI:35235"/>
        <dbReference type="ChEBI" id="CHEBI:57972"/>
        <dbReference type="ChEBI" id="CHEBI:64428"/>
        <dbReference type="EC" id="2.8.1.7"/>
    </reaction>
</comment>
<dbReference type="CDD" id="cd06453">
    <property type="entry name" value="SufS_like"/>
    <property type="match status" value="1"/>
</dbReference>
<dbReference type="InterPro" id="IPR000192">
    <property type="entry name" value="Aminotrans_V_dom"/>
</dbReference>
<dbReference type="InterPro" id="IPR015421">
    <property type="entry name" value="PyrdxlP-dep_Trfase_major"/>
</dbReference>
<comment type="cofactor">
    <cofactor evidence="1 7">
        <name>pyridoxal 5'-phosphate</name>
        <dbReference type="ChEBI" id="CHEBI:597326"/>
    </cofactor>
</comment>
<organism evidence="10 11">
    <name type="scientific">Cupriavidus necator</name>
    <name type="common">Alcaligenes eutrophus</name>
    <name type="synonym">Ralstonia eutropha</name>
    <dbReference type="NCBI Taxonomy" id="106590"/>
    <lineage>
        <taxon>Bacteria</taxon>
        <taxon>Pseudomonadati</taxon>
        <taxon>Pseudomonadota</taxon>
        <taxon>Betaproteobacteria</taxon>
        <taxon>Burkholderiales</taxon>
        <taxon>Burkholderiaceae</taxon>
        <taxon>Cupriavidus</taxon>
    </lineage>
</organism>
<dbReference type="RefSeq" id="WP_114130737.1">
    <property type="nucleotide sequence ID" value="NZ_CP068435.1"/>
</dbReference>
<dbReference type="PIRSF" id="PIRSF005572">
    <property type="entry name" value="NifS"/>
    <property type="match status" value="1"/>
</dbReference>
<name>A0A367PP92_CUPNE</name>
<accession>A0A367PP92</accession>
<dbReference type="PROSITE" id="PS00595">
    <property type="entry name" value="AA_TRANSFER_CLASS_5"/>
    <property type="match status" value="1"/>
</dbReference>
<proteinExistence type="inferred from homology"/>
<dbReference type="InterPro" id="IPR010970">
    <property type="entry name" value="Cys_dSase_SufS"/>
</dbReference>
<evidence type="ECO:0000256" key="8">
    <source>
        <dbReference type="RuleBase" id="RU004506"/>
    </source>
</evidence>
<evidence type="ECO:0000259" key="9">
    <source>
        <dbReference type="Pfam" id="PF00266"/>
    </source>
</evidence>
<keyword evidence="4 8" id="KW-0808">Transferase</keyword>
<dbReference type="PANTHER" id="PTHR43586">
    <property type="entry name" value="CYSTEINE DESULFURASE"/>
    <property type="match status" value="1"/>
</dbReference>
<dbReference type="Pfam" id="PF00266">
    <property type="entry name" value="Aminotran_5"/>
    <property type="match status" value="1"/>
</dbReference>
<feature type="domain" description="Aminotransferase class V" evidence="9">
    <location>
        <begin position="42"/>
        <end position="410"/>
    </location>
</feature>
<dbReference type="Gene3D" id="3.40.640.10">
    <property type="entry name" value="Type I PLP-dependent aspartate aminotransferase-like (Major domain)"/>
    <property type="match status" value="1"/>
</dbReference>
<dbReference type="EC" id="2.8.1.7" evidence="8"/>
<dbReference type="GO" id="GO:0030170">
    <property type="term" value="F:pyridoxal phosphate binding"/>
    <property type="evidence" value="ECO:0007669"/>
    <property type="project" value="UniProtKB-UniRule"/>
</dbReference>
<dbReference type="Proteomes" id="UP000253501">
    <property type="component" value="Unassembled WGS sequence"/>
</dbReference>
<protein>
    <recommendedName>
        <fullName evidence="8">Cysteine desulfurase</fullName>
        <ecNumber evidence="8">2.8.1.7</ecNumber>
    </recommendedName>
</protein>
<dbReference type="InterPro" id="IPR015422">
    <property type="entry name" value="PyrdxlP-dep_Trfase_small"/>
</dbReference>
<evidence type="ECO:0000256" key="3">
    <source>
        <dbReference type="ARBA" id="ARBA00010447"/>
    </source>
</evidence>
<reference evidence="10 11" key="1">
    <citation type="submission" date="2018-04" db="EMBL/GenBank/DDBJ databases">
        <title>Cupriavidus necator CR12 genome sequencing and assembly.</title>
        <authorList>
            <person name="Ben Fekih I."/>
            <person name="Mazhar H.S."/>
            <person name="Bello S.K."/>
            <person name="Rensing C."/>
        </authorList>
    </citation>
    <scope>NUCLEOTIDE SEQUENCE [LARGE SCALE GENOMIC DNA]</scope>
    <source>
        <strain evidence="10 11">CR12</strain>
    </source>
</reference>
<evidence type="ECO:0000313" key="11">
    <source>
        <dbReference type="Proteomes" id="UP000253501"/>
    </source>
</evidence>
<evidence type="ECO:0000256" key="5">
    <source>
        <dbReference type="ARBA" id="ARBA00022898"/>
    </source>
</evidence>
<dbReference type="InterPro" id="IPR015424">
    <property type="entry name" value="PyrdxlP-dep_Trfase"/>
</dbReference>
<comment type="caution">
    <text evidence="10">The sequence shown here is derived from an EMBL/GenBank/DDBJ whole genome shotgun (WGS) entry which is preliminary data.</text>
</comment>
<evidence type="ECO:0000256" key="4">
    <source>
        <dbReference type="ARBA" id="ARBA00022679"/>
    </source>
</evidence>
<keyword evidence="5 8" id="KW-0663">Pyridoxal phosphate</keyword>